<protein>
    <submittedName>
        <fullName evidence="2">Uncharacterized protein</fullName>
    </submittedName>
</protein>
<organism evidence="2 3">
    <name type="scientific">Microbispora amethystogenes</name>
    <dbReference type="NCBI Taxonomy" id="1427754"/>
    <lineage>
        <taxon>Bacteria</taxon>
        <taxon>Bacillati</taxon>
        <taxon>Actinomycetota</taxon>
        <taxon>Actinomycetes</taxon>
        <taxon>Streptosporangiales</taxon>
        <taxon>Streptosporangiaceae</taxon>
        <taxon>Microbispora</taxon>
    </lineage>
</organism>
<feature type="region of interest" description="Disordered" evidence="1">
    <location>
        <begin position="47"/>
        <end position="73"/>
    </location>
</feature>
<keyword evidence="3" id="KW-1185">Reference proteome</keyword>
<dbReference type="EMBL" id="BOOB01000031">
    <property type="protein sequence ID" value="GIH34122.1"/>
    <property type="molecule type" value="Genomic_DNA"/>
</dbReference>
<name>A0ABQ4FH17_9ACTN</name>
<evidence type="ECO:0000256" key="1">
    <source>
        <dbReference type="SAM" id="MobiDB-lite"/>
    </source>
</evidence>
<proteinExistence type="predicted"/>
<feature type="region of interest" description="Disordered" evidence="1">
    <location>
        <begin position="1"/>
        <end position="24"/>
    </location>
</feature>
<accession>A0ABQ4FH17</accession>
<sequence>MHGPSLGPYRAAQVEPPGLFPAPELRRGRLPLPIKPTYSLKWDQLLKREGSPDESPPNGLNSMLNGASRGRPGHLIQAFPQAMEDLTDGRAAADVTRTRLGAGLYGRGL</sequence>
<dbReference type="Proteomes" id="UP000651728">
    <property type="component" value="Unassembled WGS sequence"/>
</dbReference>
<gene>
    <name evidence="2" type="ORF">Mam01_42860</name>
</gene>
<evidence type="ECO:0000313" key="3">
    <source>
        <dbReference type="Proteomes" id="UP000651728"/>
    </source>
</evidence>
<reference evidence="2 3" key="1">
    <citation type="submission" date="2021-01" db="EMBL/GenBank/DDBJ databases">
        <title>Whole genome shotgun sequence of Microbispora amethystogenes NBRC 101907.</title>
        <authorList>
            <person name="Komaki H."/>
            <person name="Tamura T."/>
        </authorList>
    </citation>
    <scope>NUCLEOTIDE SEQUENCE [LARGE SCALE GENOMIC DNA]</scope>
    <source>
        <strain evidence="2 3">NBRC 101907</strain>
    </source>
</reference>
<comment type="caution">
    <text evidence="2">The sequence shown here is derived from an EMBL/GenBank/DDBJ whole genome shotgun (WGS) entry which is preliminary data.</text>
</comment>
<evidence type="ECO:0000313" key="2">
    <source>
        <dbReference type="EMBL" id="GIH34122.1"/>
    </source>
</evidence>